<reference evidence="7 8" key="1">
    <citation type="submission" date="2019-05" db="EMBL/GenBank/DDBJ databases">
        <title>Another draft genome of Portunus trituberculatus and its Hox gene families provides insights of decapod evolution.</title>
        <authorList>
            <person name="Jeong J.-H."/>
            <person name="Song I."/>
            <person name="Kim S."/>
            <person name="Choi T."/>
            <person name="Kim D."/>
            <person name="Ryu S."/>
            <person name="Kim W."/>
        </authorList>
    </citation>
    <scope>NUCLEOTIDE SEQUENCE [LARGE SCALE GENOMIC DNA]</scope>
    <source>
        <tissue evidence="7">Muscle</tissue>
    </source>
</reference>
<accession>A0A5B7HNJ7</accession>
<dbReference type="OrthoDB" id="6380494at2759"/>
<dbReference type="GO" id="GO:0005634">
    <property type="term" value="C:nucleus"/>
    <property type="evidence" value="ECO:0007669"/>
    <property type="project" value="UniProtKB-SubCell"/>
</dbReference>
<evidence type="ECO:0000313" key="7">
    <source>
        <dbReference type="EMBL" id="MPC70787.1"/>
    </source>
</evidence>
<dbReference type="SUPFAM" id="SSF53098">
    <property type="entry name" value="Ribonuclease H-like"/>
    <property type="match status" value="1"/>
</dbReference>
<evidence type="ECO:0000259" key="6">
    <source>
        <dbReference type="Pfam" id="PF05699"/>
    </source>
</evidence>
<dbReference type="EMBL" id="VSRR010031708">
    <property type="protein sequence ID" value="MPC70787.1"/>
    <property type="molecule type" value="Genomic_DNA"/>
</dbReference>
<organism evidence="7 8">
    <name type="scientific">Portunus trituberculatus</name>
    <name type="common">Swimming crab</name>
    <name type="synonym">Neptunus trituberculatus</name>
    <dbReference type="NCBI Taxonomy" id="210409"/>
    <lineage>
        <taxon>Eukaryota</taxon>
        <taxon>Metazoa</taxon>
        <taxon>Ecdysozoa</taxon>
        <taxon>Arthropoda</taxon>
        <taxon>Crustacea</taxon>
        <taxon>Multicrustacea</taxon>
        <taxon>Malacostraca</taxon>
        <taxon>Eumalacostraca</taxon>
        <taxon>Eucarida</taxon>
        <taxon>Decapoda</taxon>
        <taxon>Pleocyemata</taxon>
        <taxon>Brachyura</taxon>
        <taxon>Eubrachyura</taxon>
        <taxon>Portunoidea</taxon>
        <taxon>Portunidae</taxon>
        <taxon>Portuninae</taxon>
        <taxon>Portunus</taxon>
    </lineage>
</organism>
<dbReference type="Proteomes" id="UP000324222">
    <property type="component" value="Unassembled WGS sequence"/>
</dbReference>
<keyword evidence="3" id="KW-0863">Zinc-finger</keyword>
<proteinExistence type="predicted"/>
<feature type="domain" description="HAT C-terminal dimerisation" evidence="6">
    <location>
        <begin position="163"/>
        <end position="243"/>
    </location>
</feature>
<gene>
    <name evidence="7" type="primary">ZBED1_5</name>
    <name evidence="7" type="ORF">E2C01_065045</name>
</gene>
<name>A0A5B7HNJ7_PORTR</name>
<keyword evidence="2" id="KW-0479">Metal-binding</keyword>
<dbReference type="InterPro" id="IPR052035">
    <property type="entry name" value="ZnF_BED_domain_contain"/>
</dbReference>
<evidence type="ECO:0000313" key="8">
    <source>
        <dbReference type="Proteomes" id="UP000324222"/>
    </source>
</evidence>
<protein>
    <submittedName>
        <fullName evidence="7">Zinc finger BED domain-containing protein 1</fullName>
    </submittedName>
</protein>
<dbReference type="PANTHER" id="PTHR46481">
    <property type="entry name" value="ZINC FINGER BED DOMAIN-CONTAINING PROTEIN 4"/>
    <property type="match status" value="1"/>
</dbReference>
<dbReference type="InterPro" id="IPR012337">
    <property type="entry name" value="RNaseH-like_sf"/>
</dbReference>
<comment type="subcellular location">
    <subcellularLocation>
        <location evidence="1">Nucleus</location>
    </subcellularLocation>
</comment>
<dbReference type="AlphaFoldDB" id="A0A5B7HNJ7"/>
<keyword evidence="8" id="KW-1185">Reference proteome</keyword>
<keyword evidence="5" id="KW-0539">Nucleus</keyword>
<sequence>MLLQSTVNALEPFEEATKEMSGEKVTSLSKVIPLVRGIQDFMNSCDNMENLSDTSLGRELQLQMGRRFSVIEGTFFLAVCTFLDPRFKKMPFSSSSNIKMVEDRLINMMCSDEIPVTSTSSKALEPVRATPQQRKKSLWSKFDSKLEKLSHTSAQPSSGPHIELRRYAEEPHSDKADDPLAWWKEHAALFPKLQELAKKFLCTPASPVPSERLFSKAGELISHRRSSLKDKNINVILFLNKNL</sequence>
<evidence type="ECO:0000256" key="1">
    <source>
        <dbReference type="ARBA" id="ARBA00004123"/>
    </source>
</evidence>
<dbReference type="GO" id="GO:0046983">
    <property type="term" value="F:protein dimerization activity"/>
    <property type="evidence" value="ECO:0007669"/>
    <property type="project" value="InterPro"/>
</dbReference>
<comment type="caution">
    <text evidence="7">The sequence shown here is derived from an EMBL/GenBank/DDBJ whole genome shotgun (WGS) entry which is preliminary data.</text>
</comment>
<dbReference type="GO" id="GO:0008270">
    <property type="term" value="F:zinc ion binding"/>
    <property type="evidence" value="ECO:0007669"/>
    <property type="project" value="UniProtKB-KW"/>
</dbReference>
<evidence type="ECO:0000256" key="5">
    <source>
        <dbReference type="ARBA" id="ARBA00023242"/>
    </source>
</evidence>
<evidence type="ECO:0000256" key="3">
    <source>
        <dbReference type="ARBA" id="ARBA00022771"/>
    </source>
</evidence>
<dbReference type="PANTHER" id="PTHR46481:SF10">
    <property type="entry name" value="ZINC FINGER BED DOMAIN-CONTAINING PROTEIN 39"/>
    <property type="match status" value="1"/>
</dbReference>
<keyword evidence="4" id="KW-0862">Zinc</keyword>
<dbReference type="InterPro" id="IPR008906">
    <property type="entry name" value="HATC_C_dom"/>
</dbReference>
<evidence type="ECO:0000256" key="2">
    <source>
        <dbReference type="ARBA" id="ARBA00022723"/>
    </source>
</evidence>
<evidence type="ECO:0000256" key="4">
    <source>
        <dbReference type="ARBA" id="ARBA00022833"/>
    </source>
</evidence>
<dbReference type="Pfam" id="PF05699">
    <property type="entry name" value="Dimer_Tnp_hAT"/>
    <property type="match status" value="1"/>
</dbReference>